<feature type="domain" description="Gram-positive cocci surface proteins LPxTG" evidence="7">
    <location>
        <begin position="542"/>
        <end position="577"/>
    </location>
</feature>
<dbReference type="Pfam" id="PF17966">
    <property type="entry name" value="Muc_B2"/>
    <property type="match status" value="3"/>
</dbReference>
<keyword evidence="6" id="KW-0472">Membrane</keyword>
<feature type="transmembrane region" description="Helical" evidence="6">
    <location>
        <begin position="551"/>
        <end position="569"/>
    </location>
</feature>
<evidence type="ECO:0000313" key="9">
    <source>
        <dbReference type="Proteomes" id="UP000093267"/>
    </source>
</evidence>
<organism evidence="8 9">
    <name type="scientific">Secundilactobacillus paracollinoides</name>
    <dbReference type="NCBI Taxonomy" id="240427"/>
    <lineage>
        <taxon>Bacteria</taxon>
        <taxon>Bacillati</taxon>
        <taxon>Bacillota</taxon>
        <taxon>Bacilli</taxon>
        <taxon>Lactobacillales</taxon>
        <taxon>Lactobacillaceae</taxon>
        <taxon>Secundilactobacillus</taxon>
    </lineage>
</organism>
<dbReference type="KEGG" id="lpd:AYR62_11960"/>
<evidence type="ECO:0000256" key="6">
    <source>
        <dbReference type="SAM" id="Phobius"/>
    </source>
</evidence>
<keyword evidence="6" id="KW-0812">Transmembrane</keyword>
<keyword evidence="4" id="KW-0572">Peptidoglycan-anchor</keyword>
<dbReference type="NCBIfam" id="TIGR01167">
    <property type="entry name" value="LPXTG_anchor"/>
    <property type="match status" value="1"/>
</dbReference>
<dbReference type="RefSeq" id="WP_065902114.1">
    <property type="nucleotide sequence ID" value="NZ_CP014912.1"/>
</dbReference>
<dbReference type="InterPro" id="IPR019931">
    <property type="entry name" value="LPXTG_anchor"/>
</dbReference>
<feature type="compositionally biased region" description="Low complexity" evidence="5">
    <location>
        <begin position="432"/>
        <end position="487"/>
    </location>
</feature>
<proteinExistence type="predicted"/>
<evidence type="ECO:0000259" key="7">
    <source>
        <dbReference type="PROSITE" id="PS50847"/>
    </source>
</evidence>
<keyword evidence="3" id="KW-0732">Signal</keyword>
<evidence type="ECO:0000256" key="1">
    <source>
        <dbReference type="ARBA" id="ARBA00022512"/>
    </source>
</evidence>
<sequence length="577" mass="60013">MTTQDTVSYEGLPTDKAQTAKLQSVTWDVDTDEATGTSTYTPETAQTAIESPAVDGYTADQTTVLFDQASDTTAPENQSKTVTYTADPQTLTVTYIDDATGETMPALDTTLTGTTDETGTYTVSVPTNYVLSQGQSASVAYTYTTDNTDDITVHLTHAIADGTTNTTRTIYYVVEGDNSQNPTPTTQTVTWKVERDMVTGAIVATAEGDYEASDSPEVSGYTPDQATVAAETLGAIDTQPTDTKVYVAYTADPATEKVTYIDDATGEEMPTLDTTIDGYTGMKGTYDVTVPNNYVLGQGQSAEVAYTMQPGETALTVHLNHMIVDGTATTTRTITYVVPGDPSAAPKTVTQDITWKVVRDMVTGSSYATAQNGYDEVDTPTLVGYTADKSSVAQVLFGNEPTSDLADSTVVVTYTANPVAPDNGGNGGNDSDGGTPTTTGTDSSTPGNDTATDNDGDTVSGNDNGKSGDSGDTTTSSSSHGDTVTHGQANENSSVATTAKGDTTTGKQETTNRTLSGTLTTSSADTGGDKSVTGTADKTSKLPQTSEQQSGVWAIVGASLMGLLGLIGFGKKKREDD</sequence>
<dbReference type="Pfam" id="PF00746">
    <property type="entry name" value="Gram_pos_anchor"/>
    <property type="match status" value="1"/>
</dbReference>
<keyword evidence="6" id="KW-1133">Transmembrane helix</keyword>
<keyword evidence="9" id="KW-1185">Reference proteome</keyword>
<evidence type="ECO:0000313" key="8">
    <source>
        <dbReference type="EMBL" id="ANZ66765.1"/>
    </source>
</evidence>
<feature type="compositionally biased region" description="Polar residues" evidence="5">
    <location>
        <begin position="532"/>
        <end position="549"/>
    </location>
</feature>
<dbReference type="Gene3D" id="3.10.20.320">
    <property type="entry name" value="Putative peptidoglycan bound protein (lpxtg motif)"/>
    <property type="match status" value="2"/>
</dbReference>
<dbReference type="Gene3D" id="2.60.40.4300">
    <property type="match status" value="3"/>
</dbReference>
<dbReference type="EMBL" id="CP014924">
    <property type="protein sequence ID" value="ANZ66765.1"/>
    <property type="molecule type" value="Genomic_DNA"/>
</dbReference>
<dbReference type="InterPro" id="IPR041495">
    <property type="entry name" value="Mub_B2"/>
</dbReference>
<feature type="compositionally biased region" description="Low complexity" evidence="5">
    <location>
        <begin position="496"/>
        <end position="526"/>
    </location>
</feature>
<evidence type="ECO:0000256" key="4">
    <source>
        <dbReference type="ARBA" id="ARBA00023088"/>
    </source>
</evidence>
<dbReference type="Proteomes" id="UP000093267">
    <property type="component" value="Chromosome"/>
</dbReference>
<gene>
    <name evidence="8" type="ORF">AYR63_06205</name>
</gene>
<name>A0A1B2IXI2_9LACO</name>
<accession>A0A1B2IXI2</accession>
<evidence type="ECO:0000256" key="2">
    <source>
        <dbReference type="ARBA" id="ARBA00022525"/>
    </source>
</evidence>
<evidence type="ECO:0000256" key="5">
    <source>
        <dbReference type="SAM" id="MobiDB-lite"/>
    </source>
</evidence>
<keyword evidence="1" id="KW-0134">Cell wall</keyword>
<keyword evidence="2" id="KW-0964">Secreted</keyword>
<reference evidence="8 9" key="1">
    <citation type="submission" date="2016-03" db="EMBL/GenBank/DDBJ databases">
        <title>Pediococcus and Lactobacillus from brewery environment - whole genome sequencing and assembly.</title>
        <authorList>
            <person name="Behr J."/>
            <person name="Geissler A.J."/>
            <person name="Vogel R.F."/>
        </authorList>
    </citation>
    <scope>NUCLEOTIDE SEQUENCE [LARGE SCALE GENOMIC DNA]</scope>
    <source>
        <strain evidence="8 9">TMW 1.1995</strain>
    </source>
</reference>
<feature type="region of interest" description="Disordered" evidence="5">
    <location>
        <begin position="416"/>
        <end position="549"/>
    </location>
</feature>
<dbReference type="AlphaFoldDB" id="A0A1B2IXI2"/>
<dbReference type="STRING" id="240427.AYR62_11960"/>
<protein>
    <recommendedName>
        <fullName evidence="7">Gram-positive cocci surface proteins LPxTG domain-containing protein</fullName>
    </recommendedName>
</protein>
<evidence type="ECO:0000256" key="3">
    <source>
        <dbReference type="ARBA" id="ARBA00022729"/>
    </source>
</evidence>
<dbReference type="PROSITE" id="PS50847">
    <property type="entry name" value="GRAM_POS_ANCHORING"/>
    <property type="match status" value="1"/>
</dbReference>